<keyword evidence="3" id="KW-1185">Reference proteome</keyword>
<dbReference type="GO" id="GO:0005794">
    <property type="term" value="C:Golgi apparatus"/>
    <property type="evidence" value="ECO:0007669"/>
    <property type="project" value="TreeGrafter"/>
</dbReference>
<proteinExistence type="predicted"/>
<evidence type="ECO:0000313" key="3">
    <source>
        <dbReference type="Proteomes" id="UP001066276"/>
    </source>
</evidence>
<dbReference type="EMBL" id="JANPWB010000015">
    <property type="protein sequence ID" value="KAJ1088982.1"/>
    <property type="molecule type" value="Genomic_DNA"/>
</dbReference>
<accession>A0AAV7LF85</accession>
<dbReference type="InterPro" id="IPR053270">
    <property type="entry name" value="Fv1_restriction_factor"/>
</dbReference>
<feature type="region of interest" description="Disordered" evidence="1">
    <location>
        <begin position="1"/>
        <end position="30"/>
    </location>
</feature>
<dbReference type="PANTHER" id="PTHR48195:SF1">
    <property type="entry name" value="RIKEN CDNA 2410002F23 GENE"/>
    <property type="match status" value="1"/>
</dbReference>
<evidence type="ECO:0000256" key="1">
    <source>
        <dbReference type="SAM" id="MobiDB-lite"/>
    </source>
</evidence>
<name>A0AAV7LF85_PLEWA</name>
<comment type="caution">
    <text evidence="2">The sequence shown here is derived from an EMBL/GenBank/DDBJ whole genome shotgun (WGS) entry which is preliminary data.</text>
</comment>
<feature type="non-terminal residue" evidence="2">
    <location>
        <position position="1"/>
    </location>
</feature>
<feature type="compositionally biased region" description="Basic and acidic residues" evidence="1">
    <location>
        <begin position="93"/>
        <end position="102"/>
    </location>
</feature>
<protein>
    <submittedName>
        <fullName evidence="2">Uncharacterized protein</fullName>
    </submittedName>
</protein>
<feature type="region of interest" description="Disordered" evidence="1">
    <location>
        <begin position="62"/>
        <end position="102"/>
    </location>
</feature>
<dbReference type="Proteomes" id="UP001066276">
    <property type="component" value="Chromosome 11"/>
</dbReference>
<organism evidence="2 3">
    <name type="scientific">Pleurodeles waltl</name>
    <name type="common">Iberian ribbed newt</name>
    <dbReference type="NCBI Taxonomy" id="8319"/>
    <lineage>
        <taxon>Eukaryota</taxon>
        <taxon>Metazoa</taxon>
        <taxon>Chordata</taxon>
        <taxon>Craniata</taxon>
        <taxon>Vertebrata</taxon>
        <taxon>Euteleostomi</taxon>
        <taxon>Amphibia</taxon>
        <taxon>Batrachia</taxon>
        <taxon>Caudata</taxon>
        <taxon>Salamandroidea</taxon>
        <taxon>Salamandridae</taxon>
        <taxon>Pleurodelinae</taxon>
        <taxon>Pleurodeles</taxon>
    </lineage>
</organism>
<feature type="non-terminal residue" evidence="2">
    <location>
        <position position="102"/>
    </location>
</feature>
<dbReference type="PANTHER" id="PTHR48195">
    <property type="entry name" value="FRIEND VIRUS SUSCEPTIBILITY PROTEIN 1"/>
    <property type="match status" value="1"/>
</dbReference>
<sequence>VRELSDLGEWAKPERNSRSENRTDNNRVTRRDMFQALMRDGVTRNEIDGISTKDMWEMYHKRGLDKKEGSRKGNKKDNKVVNQRKAGGEECEGEKGERGRKP</sequence>
<reference evidence="2" key="1">
    <citation type="journal article" date="2022" name="bioRxiv">
        <title>Sequencing and chromosome-scale assembly of the giantPleurodeles waltlgenome.</title>
        <authorList>
            <person name="Brown T."/>
            <person name="Elewa A."/>
            <person name="Iarovenko S."/>
            <person name="Subramanian E."/>
            <person name="Araus A.J."/>
            <person name="Petzold A."/>
            <person name="Susuki M."/>
            <person name="Suzuki K.-i.T."/>
            <person name="Hayashi T."/>
            <person name="Toyoda A."/>
            <person name="Oliveira C."/>
            <person name="Osipova E."/>
            <person name="Leigh N.D."/>
            <person name="Simon A."/>
            <person name="Yun M.H."/>
        </authorList>
    </citation>
    <scope>NUCLEOTIDE SEQUENCE</scope>
    <source>
        <strain evidence="2">20211129_DDA</strain>
        <tissue evidence="2">Liver</tissue>
    </source>
</reference>
<dbReference type="GO" id="GO:0009615">
    <property type="term" value="P:response to virus"/>
    <property type="evidence" value="ECO:0007669"/>
    <property type="project" value="TreeGrafter"/>
</dbReference>
<dbReference type="AlphaFoldDB" id="A0AAV7LF85"/>
<feature type="compositionally biased region" description="Basic and acidic residues" evidence="1">
    <location>
        <begin position="62"/>
        <end position="79"/>
    </location>
</feature>
<evidence type="ECO:0000313" key="2">
    <source>
        <dbReference type="EMBL" id="KAJ1088982.1"/>
    </source>
</evidence>
<gene>
    <name evidence="2" type="ORF">NDU88_002136</name>
</gene>